<feature type="region of interest" description="Disordered" evidence="1">
    <location>
        <begin position="136"/>
        <end position="155"/>
    </location>
</feature>
<comment type="caution">
    <text evidence="3">The sequence shown here is derived from an EMBL/GenBank/DDBJ whole genome shotgun (WGS) entry which is preliminary data.</text>
</comment>
<name>A0A8J6I070_TENMO</name>
<dbReference type="Proteomes" id="UP000719412">
    <property type="component" value="Unassembled WGS sequence"/>
</dbReference>
<dbReference type="PANTHER" id="PTHR47027">
    <property type="entry name" value="REVERSE TRANSCRIPTASE DOMAIN-CONTAINING PROTEIN"/>
    <property type="match status" value="1"/>
</dbReference>
<accession>A0A8J6I070</accession>
<feature type="compositionally biased region" description="Basic and acidic residues" evidence="1">
    <location>
        <begin position="738"/>
        <end position="754"/>
    </location>
</feature>
<keyword evidence="4" id="KW-1185">Reference proteome</keyword>
<feature type="compositionally biased region" description="Basic and acidic residues" evidence="1">
    <location>
        <begin position="549"/>
        <end position="559"/>
    </location>
</feature>
<dbReference type="PANTHER" id="PTHR47027:SF20">
    <property type="entry name" value="REVERSE TRANSCRIPTASE-LIKE PROTEIN WITH RNA-DIRECTED DNA POLYMERASE DOMAIN"/>
    <property type="match status" value="1"/>
</dbReference>
<feature type="region of interest" description="Disordered" evidence="1">
    <location>
        <begin position="653"/>
        <end position="778"/>
    </location>
</feature>
<organism evidence="3 4">
    <name type="scientific">Tenebrio molitor</name>
    <name type="common">Yellow mealworm beetle</name>
    <dbReference type="NCBI Taxonomy" id="7067"/>
    <lineage>
        <taxon>Eukaryota</taxon>
        <taxon>Metazoa</taxon>
        <taxon>Ecdysozoa</taxon>
        <taxon>Arthropoda</taxon>
        <taxon>Hexapoda</taxon>
        <taxon>Insecta</taxon>
        <taxon>Pterygota</taxon>
        <taxon>Neoptera</taxon>
        <taxon>Endopterygota</taxon>
        <taxon>Coleoptera</taxon>
        <taxon>Polyphaga</taxon>
        <taxon>Cucujiformia</taxon>
        <taxon>Tenebrionidae</taxon>
        <taxon>Tenebrio</taxon>
    </lineage>
</organism>
<dbReference type="EMBL" id="JABDTM020000033">
    <property type="protein sequence ID" value="KAH0822776.1"/>
    <property type="molecule type" value="Genomic_DNA"/>
</dbReference>
<dbReference type="GO" id="GO:0071897">
    <property type="term" value="P:DNA biosynthetic process"/>
    <property type="evidence" value="ECO:0007669"/>
    <property type="project" value="UniProtKB-ARBA"/>
</dbReference>
<gene>
    <name evidence="3" type="ORF">GEV33_000015</name>
</gene>
<dbReference type="Pfam" id="PF00078">
    <property type="entry name" value="RVT_1"/>
    <property type="match status" value="1"/>
</dbReference>
<evidence type="ECO:0000313" key="3">
    <source>
        <dbReference type="EMBL" id="KAH0822776.1"/>
    </source>
</evidence>
<dbReference type="InterPro" id="IPR000477">
    <property type="entry name" value="RT_dom"/>
</dbReference>
<protein>
    <recommendedName>
        <fullName evidence="2">Reverse transcriptase domain-containing protein</fullName>
    </recommendedName>
</protein>
<dbReference type="SUPFAM" id="SSF56672">
    <property type="entry name" value="DNA/RNA polymerases"/>
    <property type="match status" value="1"/>
</dbReference>
<feature type="compositionally biased region" description="Low complexity" evidence="1">
    <location>
        <begin position="715"/>
        <end position="725"/>
    </location>
</feature>
<feature type="compositionally biased region" description="Basic and acidic residues" evidence="1">
    <location>
        <begin position="510"/>
        <end position="533"/>
    </location>
</feature>
<feature type="region of interest" description="Disordered" evidence="1">
    <location>
        <begin position="495"/>
        <end position="567"/>
    </location>
</feature>
<reference evidence="3" key="2">
    <citation type="submission" date="2021-08" db="EMBL/GenBank/DDBJ databases">
        <authorList>
            <person name="Eriksson T."/>
        </authorList>
    </citation>
    <scope>NUCLEOTIDE SEQUENCE</scope>
    <source>
        <strain evidence="3">Stoneville</strain>
        <tissue evidence="3">Whole head</tissue>
    </source>
</reference>
<feature type="compositionally biased region" description="Basic and acidic residues" evidence="1">
    <location>
        <begin position="653"/>
        <end position="707"/>
    </location>
</feature>
<feature type="domain" description="Reverse transcriptase" evidence="2">
    <location>
        <begin position="213"/>
        <end position="320"/>
    </location>
</feature>
<evidence type="ECO:0000259" key="2">
    <source>
        <dbReference type="Pfam" id="PF00078"/>
    </source>
</evidence>
<evidence type="ECO:0000256" key="1">
    <source>
        <dbReference type="SAM" id="MobiDB-lite"/>
    </source>
</evidence>
<evidence type="ECO:0000313" key="4">
    <source>
        <dbReference type="Proteomes" id="UP000719412"/>
    </source>
</evidence>
<reference evidence="3" key="1">
    <citation type="journal article" date="2020" name="J Insects Food Feed">
        <title>The yellow mealworm (Tenebrio molitor) genome: a resource for the emerging insects as food and feed industry.</title>
        <authorList>
            <person name="Eriksson T."/>
            <person name="Andere A."/>
            <person name="Kelstrup H."/>
            <person name="Emery V."/>
            <person name="Picard C."/>
        </authorList>
    </citation>
    <scope>NUCLEOTIDE SEQUENCE</scope>
    <source>
        <strain evidence="3">Stoneville</strain>
        <tissue evidence="3">Whole head</tissue>
    </source>
</reference>
<sequence>MKDGLPPSYHGRAPRKKETATQYNPCYRFHHSQCNCHAQLMCVKCVGSHAMQVCKKTRHVAAKYANCRDAHTASYRGCLRFSRVYLSKKTPRRTQPKNRAPVSAEAPTKQPTPVTGPARQPVAAATNASKRFMDAAEVRGPNPLTGHPKQTSRDRKRRFATFLSRSSTPQEGDGIPAQALWCYTRKIKTGEPHPGTSSSSSASKPSKPFVEYVRSLYGSATTLLELGRRSVKVNVKRGVRQGDPLSPLLFNLVLDRALRRLLTDVGFRLGTPRITALAFADNVILCGTTYWGLQRNLEIFKEELRRSGLSLNPGKSKCVSLVASGREKKVKLVMAPTFRASGSWLNRVDGITLWSVRECAKTDTAVAKVRWCRERLADVVDRVADGTQSSRILDAGREIAVVDVQVVAPNPSLGSAQRKKVVKRRAEEETQVRFASATISWRHVWSSESTQSLRELGLMDRELAQYSTYALRGSWMNWDEKTQEMATIEKISAKEENMMETEIPENPENWETKSEDGKNGREKNPKKTGEKAAADSAQETEAVEMTEAEELRKKQEENTNRAQTSRAQTIKKVTMETDKALTEIAKAIKKEMGGKISFTKENQKKILTASGDIKNGISDVLLEVIGMQEEARLAEERATNAENQVKKLREQIRQLTEKKETQARQTQRNRERAREREREKKDLRGPSQKKLDQHRKELHEEAAREEAGNQEGGQNTPTAAPRSTPTPAPKKKKQKNSKARDAREDGRTERNRDEENYEQPQHPGNRMTPCPGGKPKTRFTALVSQGEKKKRLKEVLKKKQGVQVDQVKKLNPTITITGLGTEWKTEEVVLDI</sequence>
<proteinExistence type="predicted"/>
<dbReference type="InterPro" id="IPR043502">
    <property type="entry name" value="DNA/RNA_pol_sf"/>
</dbReference>
<dbReference type="AlphaFoldDB" id="A0A8J6I070"/>
<feature type="region of interest" description="Disordered" evidence="1">
    <location>
        <begin position="89"/>
        <end position="125"/>
    </location>
</feature>